<dbReference type="Proteomes" id="UP000253606">
    <property type="component" value="Chromosome"/>
</dbReference>
<dbReference type="OrthoDB" id="503025at2"/>
<evidence type="ECO:0000313" key="2">
    <source>
        <dbReference type="EMBL" id="AXC13735.1"/>
    </source>
</evidence>
<dbReference type="InterPro" id="IPR015943">
    <property type="entry name" value="WD40/YVTN_repeat-like_dom_sf"/>
</dbReference>
<organism evidence="2 3">
    <name type="scientific">Acidisarcina polymorpha</name>
    <dbReference type="NCBI Taxonomy" id="2211140"/>
    <lineage>
        <taxon>Bacteria</taxon>
        <taxon>Pseudomonadati</taxon>
        <taxon>Acidobacteriota</taxon>
        <taxon>Terriglobia</taxon>
        <taxon>Terriglobales</taxon>
        <taxon>Acidobacteriaceae</taxon>
        <taxon>Acidisarcina</taxon>
    </lineage>
</organism>
<evidence type="ECO:0008006" key="4">
    <source>
        <dbReference type="Google" id="ProtNLM"/>
    </source>
</evidence>
<dbReference type="EMBL" id="CP030840">
    <property type="protein sequence ID" value="AXC13735.1"/>
    <property type="molecule type" value="Genomic_DNA"/>
</dbReference>
<keyword evidence="3" id="KW-1185">Reference proteome</keyword>
<dbReference type="KEGG" id="abas:ACPOL_4463"/>
<proteinExistence type="predicted"/>
<gene>
    <name evidence="2" type="ORF">ACPOL_4463</name>
</gene>
<feature type="chain" id="PRO_5016317671" description="3-carboxymuconate cyclase" evidence="1">
    <location>
        <begin position="25"/>
        <end position="413"/>
    </location>
</feature>
<sequence>MSKQSWLLGTLAVVASVATPSLYAGNTGEFVYVESNLKAPNANSIYAFARQANGSLSPVAGSPFKTGGAGVQDTSLNVGPYDSDQNIITNADHSLLFAVNSGSDTIAVFHIQQDGSLKPIAGSPFHSGGTDPVSLALLGDTLFVVNKNGDFPRVSNILPNYTTFHVQADGSLVRNPFYSTIAVAIGSSPSQALLAPNSGLMFGADFLGGLLQRIRIQPDGHMQQLAPSSLPTTEFPGATAPPLPLGLWIHPSLPILYVGFVTGNKLGVYQYDNANGPSDPNFGLRFVRAVPNTGAAICWLRTNHAGTRLYTSDTITNSITVYDLSDPYNPVEIQNLVLEGPGNALQFELSSDDSFLYAISSRGSATIPDGQGNALHILKIAKDGSVDETSNSPILFSLPPGTRPQGVAVVSAF</sequence>
<feature type="signal peptide" evidence="1">
    <location>
        <begin position="1"/>
        <end position="24"/>
    </location>
</feature>
<keyword evidence="1" id="KW-0732">Signal</keyword>
<dbReference type="Gene3D" id="2.130.10.10">
    <property type="entry name" value="YVTN repeat-like/Quinoprotein amine dehydrogenase"/>
    <property type="match status" value="3"/>
</dbReference>
<evidence type="ECO:0000313" key="3">
    <source>
        <dbReference type="Proteomes" id="UP000253606"/>
    </source>
</evidence>
<reference evidence="2 3" key="1">
    <citation type="journal article" date="2018" name="Front. Microbiol.">
        <title>Hydrolytic Capabilities as a Key to Environmental Success: Chitinolytic and Cellulolytic Acidobacteria From Acidic Sub-arctic Soils and Boreal Peatlands.</title>
        <authorList>
            <person name="Belova S.E."/>
            <person name="Ravin N.V."/>
            <person name="Pankratov T.A."/>
            <person name="Rakitin A.L."/>
            <person name="Ivanova A.A."/>
            <person name="Beletsky A.V."/>
            <person name="Mardanov A.V."/>
            <person name="Sinninghe Damste J.S."/>
            <person name="Dedysh S.N."/>
        </authorList>
    </citation>
    <scope>NUCLEOTIDE SEQUENCE [LARGE SCALE GENOMIC DNA]</scope>
    <source>
        <strain evidence="2 3">SBC82</strain>
    </source>
</reference>
<name>A0A2Z5G4Z7_9BACT</name>
<dbReference type="AlphaFoldDB" id="A0A2Z5G4Z7"/>
<evidence type="ECO:0000256" key="1">
    <source>
        <dbReference type="SAM" id="SignalP"/>
    </source>
</evidence>
<dbReference type="RefSeq" id="WP_114208656.1">
    <property type="nucleotide sequence ID" value="NZ_CP030840.1"/>
</dbReference>
<accession>A0A2Z5G4Z7</accession>
<dbReference type="SUPFAM" id="SSF75011">
    <property type="entry name" value="3-carboxy-cis,cis-mucoante lactonizing enzyme"/>
    <property type="match status" value="1"/>
</dbReference>
<protein>
    <recommendedName>
        <fullName evidence="4">3-carboxymuconate cyclase</fullName>
    </recommendedName>
</protein>